<evidence type="ECO:0000313" key="1">
    <source>
        <dbReference type="EMBL" id="KAH3708538.1"/>
    </source>
</evidence>
<dbReference type="EMBL" id="JAIWYP010000014">
    <property type="protein sequence ID" value="KAH3708538.1"/>
    <property type="molecule type" value="Genomic_DNA"/>
</dbReference>
<comment type="caution">
    <text evidence="1">The sequence shown here is derived from an EMBL/GenBank/DDBJ whole genome shotgun (WGS) entry which is preliminary data.</text>
</comment>
<name>A0A9D3YWS3_DREPO</name>
<protein>
    <submittedName>
        <fullName evidence="1">Uncharacterized protein</fullName>
    </submittedName>
</protein>
<keyword evidence="2" id="KW-1185">Reference proteome</keyword>
<proteinExistence type="predicted"/>
<evidence type="ECO:0000313" key="2">
    <source>
        <dbReference type="Proteomes" id="UP000828390"/>
    </source>
</evidence>
<reference evidence="1" key="2">
    <citation type="submission" date="2020-11" db="EMBL/GenBank/DDBJ databases">
        <authorList>
            <person name="McCartney M.A."/>
            <person name="Auch B."/>
            <person name="Kono T."/>
            <person name="Mallez S."/>
            <person name="Becker A."/>
            <person name="Gohl D.M."/>
            <person name="Silverstein K.A.T."/>
            <person name="Koren S."/>
            <person name="Bechman K.B."/>
            <person name="Herman A."/>
            <person name="Abrahante J.E."/>
            <person name="Garbe J."/>
        </authorList>
    </citation>
    <scope>NUCLEOTIDE SEQUENCE</scope>
    <source>
        <strain evidence="1">Duluth1</strain>
        <tissue evidence="1">Whole animal</tissue>
    </source>
</reference>
<dbReference type="AlphaFoldDB" id="A0A9D3YWS3"/>
<dbReference type="Proteomes" id="UP000828390">
    <property type="component" value="Unassembled WGS sequence"/>
</dbReference>
<accession>A0A9D3YWS3</accession>
<sequence>MAKAVRNLEHLEVHSLESQGYQSRKNGQADLNQSDRPLLRRCLHPLHESPGQFERRLLIDWPLSVWKRSLVLQNCTGTSQALKALNCSMCAAVLYKKQKGNTKQSVK</sequence>
<reference evidence="1" key="1">
    <citation type="journal article" date="2019" name="bioRxiv">
        <title>The Genome of the Zebra Mussel, Dreissena polymorpha: A Resource for Invasive Species Research.</title>
        <authorList>
            <person name="McCartney M.A."/>
            <person name="Auch B."/>
            <person name="Kono T."/>
            <person name="Mallez S."/>
            <person name="Zhang Y."/>
            <person name="Obille A."/>
            <person name="Becker A."/>
            <person name="Abrahante J.E."/>
            <person name="Garbe J."/>
            <person name="Badalamenti J.P."/>
            <person name="Herman A."/>
            <person name="Mangelson H."/>
            <person name="Liachko I."/>
            <person name="Sullivan S."/>
            <person name="Sone E.D."/>
            <person name="Koren S."/>
            <person name="Silverstein K.A.T."/>
            <person name="Beckman K.B."/>
            <person name="Gohl D.M."/>
        </authorList>
    </citation>
    <scope>NUCLEOTIDE SEQUENCE</scope>
    <source>
        <strain evidence="1">Duluth1</strain>
        <tissue evidence="1">Whole animal</tissue>
    </source>
</reference>
<gene>
    <name evidence="1" type="ORF">DPMN_067991</name>
</gene>
<organism evidence="1 2">
    <name type="scientific">Dreissena polymorpha</name>
    <name type="common">Zebra mussel</name>
    <name type="synonym">Mytilus polymorpha</name>
    <dbReference type="NCBI Taxonomy" id="45954"/>
    <lineage>
        <taxon>Eukaryota</taxon>
        <taxon>Metazoa</taxon>
        <taxon>Spiralia</taxon>
        <taxon>Lophotrochozoa</taxon>
        <taxon>Mollusca</taxon>
        <taxon>Bivalvia</taxon>
        <taxon>Autobranchia</taxon>
        <taxon>Heteroconchia</taxon>
        <taxon>Euheterodonta</taxon>
        <taxon>Imparidentia</taxon>
        <taxon>Neoheterodontei</taxon>
        <taxon>Myida</taxon>
        <taxon>Dreissenoidea</taxon>
        <taxon>Dreissenidae</taxon>
        <taxon>Dreissena</taxon>
    </lineage>
</organism>